<dbReference type="Pfam" id="PF09376">
    <property type="entry name" value="NurA"/>
    <property type="match status" value="1"/>
</dbReference>
<dbReference type="SMART" id="SM00933">
    <property type="entry name" value="NurA"/>
    <property type="match status" value="1"/>
</dbReference>
<evidence type="ECO:0000313" key="3">
    <source>
        <dbReference type="Proteomes" id="UP000008457"/>
    </source>
</evidence>
<dbReference type="KEGG" id="mas:Mahau_2210"/>
<dbReference type="AlphaFoldDB" id="F4A3C6"/>
<gene>
    <name evidence="2" type="ordered locus">Mahau_2210</name>
</gene>
<dbReference type="HOGENOM" id="CLU_836257_0_0_9"/>
<evidence type="ECO:0000313" key="2">
    <source>
        <dbReference type="EMBL" id="AEE97381.1"/>
    </source>
</evidence>
<reference evidence="3" key="1">
    <citation type="submission" date="2010-11" db="EMBL/GenBank/DDBJ databases">
        <title>The complete genome of Mahella australiensis DSM 15567.</title>
        <authorList>
            <consortium name="US DOE Joint Genome Institute (JGI-PGF)"/>
            <person name="Lucas S."/>
            <person name="Copeland A."/>
            <person name="Lapidus A."/>
            <person name="Bruce D."/>
            <person name="Goodwin L."/>
            <person name="Pitluck S."/>
            <person name="Kyrpides N."/>
            <person name="Mavromatis K."/>
            <person name="Pagani I."/>
            <person name="Ivanova N."/>
            <person name="Teshima H."/>
            <person name="Brettin T."/>
            <person name="Detter J.C."/>
            <person name="Han C."/>
            <person name="Tapia R."/>
            <person name="Land M."/>
            <person name="Hauser L."/>
            <person name="Markowitz V."/>
            <person name="Cheng J.-F."/>
            <person name="Hugenholtz P."/>
            <person name="Woyke T."/>
            <person name="Wu D."/>
            <person name="Spring S."/>
            <person name="Pukall R."/>
            <person name="Steenblock K."/>
            <person name="Schneider S."/>
            <person name="Klenk H.-P."/>
            <person name="Eisen J.A."/>
        </authorList>
    </citation>
    <scope>NUCLEOTIDE SEQUENCE [LARGE SCALE GENOMIC DNA]</scope>
    <source>
        <strain evidence="3">DSM 15567 / CIP 107919 / 50-1 BON</strain>
    </source>
</reference>
<dbReference type="STRING" id="697281.Mahau_2210"/>
<accession>F4A3C6</accession>
<dbReference type="InterPro" id="IPR018977">
    <property type="entry name" value="NurA_domain"/>
</dbReference>
<reference evidence="2 3" key="2">
    <citation type="journal article" date="2011" name="Stand. Genomic Sci.">
        <title>Complete genome sequence of Mahella australiensis type strain (50-1 BON).</title>
        <authorList>
            <person name="Sikorski J."/>
            <person name="Teshima H."/>
            <person name="Nolan M."/>
            <person name="Lucas S."/>
            <person name="Hammon N."/>
            <person name="Deshpande S."/>
            <person name="Cheng J.F."/>
            <person name="Pitluck S."/>
            <person name="Liolios K."/>
            <person name="Pagani I."/>
            <person name="Ivanova N."/>
            <person name="Huntemann M."/>
            <person name="Mavromatis K."/>
            <person name="Ovchinikova G."/>
            <person name="Pati A."/>
            <person name="Tapia R."/>
            <person name="Han C."/>
            <person name="Goodwin L."/>
            <person name="Chen A."/>
            <person name="Palaniappan K."/>
            <person name="Land M."/>
            <person name="Hauser L."/>
            <person name="Ngatchou-Djao O.D."/>
            <person name="Rohde M."/>
            <person name="Pukall R."/>
            <person name="Spring S."/>
            <person name="Abt B."/>
            <person name="Goker M."/>
            <person name="Detter J.C."/>
            <person name="Woyke T."/>
            <person name="Bristow J."/>
            <person name="Markowitz V."/>
            <person name="Hugenholtz P."/>
            <person name="Eisen J.A."/>
            <person name="Kyrpides N.C."/>
            <person name="Klenk H.P."/>
            <person name="Lapidus A."/>
        </authorList>
    </citation>
    <scope>NUCLEOTIDE SEQUENCE [LARGE SCALE GENOMIC DNA]</scope>
    <source>
        <strain evidence="3">DSM 15567 / CIP 107919 / 50-1 BON</strain>
    </source>
</reference>
<feature type="domain" description="NurA" evidence="1">
    <location>
        <begin position="61"/>
        <end position="301"/>
    </location>
</feature>
<dbReference type="eggNOG" id="COG1630">
    <property type="taxonomic scope" value="Bacteria"/>
</dbReference>
<evidence type="ECO:0000259" key="1">
    <source>
        <dbReference type="SMART" id="SM00933"/>
    </source>
</evidence>
<name>F4A3C6_MAHA5</name>
<dbReference type="EMBL" id="CP002360">
    <property type="protein sequence ID" value="AEE97381.1"/>
    <property type="molecule type" value="Genomic_DNA"/>
</dbReference>
<dbReference type="RefSeq" id="WP_013781808.1">
    <property type="nucleotide sequence ID" value="NC_015520.1"/>
</dbReference>
<dbReference type="Proteomes" id="UP000008457">
    <property type="component" value="Chromosome"/>
</dbReference>
<sequence>MLDIEKELKDKLLKFNDTLKKRYKNGSGFNITLLNLLEQHVGRLTKLPSIAPQQVAAIAPKGIVAVDGSINTAGSSYPHYVAVMRSMAQSTFACYEPIYKYEIYSPLFEDKNVDINVEVDGVPAAVQDENRRSAHMACLEVEAAIEAIECMAPSVLMMDGSLAQFRIKCRDTWEKLYNLALERDVLLIGVVEEIKTAIIKQALNDYLPDDMKDMYDRELMFGILSPGQMLAINEDCLGQGKLGLAACFMRMSMDPHPIAMDMPAEQSDHMEDMAALVYALTPQDGRGIPLWLDMVDNQVRITNQMMEALIDEYIDADLRHRLLVAKRQNRDI</sequence>
<organism evidence="2 3">
    <name type="scientific">Mahella australiensis (strain DSM 15567 / CIP 107919 / 50-1 BON)</name>
    <dbReference type="NCBI Taxonomy" id="697281"/>
    <lineage>
        <taxon>Bacteria</taxon>
        <taxon>Bacillati</taxon>
        <taxon>Bacillota</taxon>
        <taxon>Clostridia</taxon>
        <taxon>Thermoanaerobacterales</taxon>
        <taxon>Thermoanaerobacterales Family IV. Incertae Sedis</taxon>
        <taxon>Mahella</taxon>
    </lineage>
</organism>
<proteinExistence type="predicted"/>
<dbReference type="OrthoDB" id="2986419at2"/>
<protein>
    <submittedName>
        <fullName evidence="2">NurA domain protein</fullName>
    </submittedName>
</protein>
<keyword evidence="3" id="KW-1185">Reference proteome</keyword>